<reference evidence="1 2" key="1">
    <citation type="journal article" date="2011" name="Genome Biol.">
        <title>Genome sequence of the insect pathogenic fungus Cordyceps militaris, a valued traditional Chinese medicine.</title>
        <authorList>
            <person name="Zheng P."/>
            <person name="Xia Y."/>
            <person name="Xiao G."/>
            <person name="Xiong C."/>
            <person name="Hu X."/>
            <person name="Zhang S."/>
            <person name="Zheng H."/>
            <person name="Huang Y."/>
            <person name="Zhou Y."/>
            <person name="Wang S."/>
            <person name="Zhao G.P."/>
            <person name="Liu X."/>
            <person name="St Leger R.J."/>
            <person name="Wang C."/>
        </authorList>
    </citation>
    <scope>NUCLEOTIDE SEQUENCE [LARGE SCALE GENOMIC DNA]</scope>
    <source>
        <strain evidence="1 2">CM01</strain>
    </source>
</reference>
<dbReference type="RefSeq" id="XP_006667068.1">
    <property type="nucleotide sequence ID" value="XM_006667005.1"/>
</dbReference>
<sequence length="67" mass="7670">MNHSPQSPNHRATRTPHRRVSVLLQTQGVYGLHPRRVRTLRARSTETAFPRFRVDGWLAIKGTAHMG</sequence>
<dbReference type="AlphaFoldDB" id="G3J7Y0"/>
<dbReference type="VEuPathDB" id="FungiDB:CCM_01851"/>
<accession>G3J7Y0</accession>
<name>G3J7Y0_CORMM</name>
<evidence type="ECO:0000313" key="1">
    <source>
        <dbReference type="EMBL" id="EGX97191.1"/>
    </source>
</evidence>
<dbReference type="InParanoid" id="G3J7Y0"/>
<dbReference type="GeneID" id="18163880"/>
<dbReference type="EMBL" id="JH126399">
    <property type="protein sequence ID" value="EGX97191.1"/>
    <property type="molecule type" value="Genomic_DNA"/>
</dbReference>
<keyword evidence="2" id="KW-1185">Reference proteome</keyword>
<gene>
    <name evidence="1" type="ORF">CCM_01851</name>
</gene>
<protein>
    <submittedName>
        <fullName evidence="1">Uncharacterized protein</fullName>
    </submittedName>
</protein>
<dbReference type="Proteomes" id="UP000001610">
    <property type="component" value="Unassembled WGS sequence"/>
</dbReference>
<dbReference type="KEGG" id="cmt:CCM_01851"/>
<dbReference type="HOGENOM" id="CLU_2812251_0_0_1"/>
<organism evidence="1 2">
    <name type="scientific">Cordyceps militaris (strain CM01)</name>
    <name type="common">Caterpillar fungus</name>
    <dbReference type="NCBI Taxonomy" id="983644"/>
    <lineage>
        <taxon>Eukaryota</taxon>
        <taxon>Fungi</taxon>
        <taxon>Dikarya</taxon>
        <taxon>Ascomycota</taxon>
        <taxon>Pezizomycotina</taxon>
        <taxon>Sordariomycetes</taxon>
        <taxon>Hypocreomycetidae</taxon>
        <taxon>Hypocreales</taxon>
        <taxon>Cordycipitaceae</taxon>
        <taxon>Cordyceps</taxon>
    </lineage>
</organism>
<proteinExistence type="predicted"/>
<evidence type="ECO:0000313" key="2">
    <source>
        <dbReference type="Proteomes" id="UP000001610"/>
    </source>
</evidence>